<evidence type="ECO:0000256" key="3">
    <source>
        <dbReference type="ARBA" id="ARBA00023163"/>
    </source>
</evidence>
<dbReference type="PANTHER" id="PTHR47894:SF4">
    <property type="entry name" value="HTH-TYPE TRANSCRIPTIONAL REGULATOR GADX"/>
    <property type="match status" value="1"/>
</dbReference>
<dbReference type="PROSITE" id="PS00041">
    <property type="entry name" value="HTH_ARAC_FAMILY_1"/>
    <property type="match status" value="1"/>
</dbReference>
<dbReference type="Pfam" id="PF12833">
    <property type="entry name" value="HTH_18"/>
    <property type="match status" value="1"/>
</dbReference>
<proteinExistence type="predicted"/>
<keyword evidence="2" id="KW-0238">DNA-binding</keyword>
<sequence>MFVCSVILVNHPFETDFAGKRFFFQKNDVLLTDDVSKSLFLHHPGNVTELRIGECIVRKYLESTDRLRYSDTPLPVPFIKTSFTLPTLLHDVVINLSRCNTLPQQFSEQMYFACLSIFATHRGFMPLLLKCINSITLKVGYIICSSPSRAWKMKDISNALYMSESLLKRKLREEKTSFSQILLDIRMHNARQLVFSKLSVNQISIRCGYASTAYFISVFRQYYGITPCQMFINQTMSVENRPSAQRSMQVSV</sequence>
<dbReference type="InterPro" id="IPR018060">
    <property type="entry name" value="HTH_AraC"/>
</dbReference>
<name>A0A0Q0WXQ5_ECOLX</name>
<dbReference type="AlphaFoldDB" id="A0A0Q0WXQ5"/>
<dbReference type="InterPro" id="IPR018062">
    <property type="entry name" value="HTH_AraC-typ_CS"/>
</dbReference>
<protein>
    <submittedName>
        <fullName evidence="4">AraC family transcriptional regulator</fullName>
    </submittedName>
</protein>
<dbReference type="EMBL" id="AASEPP010000095">
    <property type="protein sequence ID" value="EFC2249409.1"/>
    <property type="molecule type" value="Genomic_DNA"/>
</dbReference>
<dbReference type="GO" id="GO:0000976">
    <property type="term" value="F:transcription cis-regulatory region binding"/>
    <property type="evidence" value="ECO:0007669"/>
    <property type="project" value="TreeGrafter"/>
</dbReference>
<dbReference type="GO" id="GO:0003700">
    <property type="term" value="F:DNA-binding transcription factor activity"/>
    <property type="evidence" value="ECO:0007669"/>
    <property type="project" value="InterPro"/>
</dbReference>
<dbReference type="Proteomes" id="UP000531916">
    <property type="component" value="Unassembled WGS sequence"/>
</dbReference>
<keyword evidence="3" id="KW-0804">Transcription</keyword>
<dbReference type="RefSeq" id="WP_057697887.1">
    <property type="nucleotide sequence ID" value="NZ_BFGA01000069.1"/>
</dbReference>
<accession>A0A0Q0WXQ5</accession>
<evidence type="ECO:0000313" key="4">
    <source>
        <dbReference type="EMBL" id="EFC2249409.1"/>
    </source>
</evidence>
<evidence type="ECO:0000313" key="5">
    <source>
        <dbReference type="Proteomes" id="UP000531916"/>
    </source>
</evidence>
<evidence type="ECO:0000256" key="2">
    <source>
        <dbReference type="ARBA" id="ARBA00023125"/>
    </source>
</evidence>
<dbReference type="PRINTS" id="PR00032">
    <property type="entry name" value="HTHARAC"/>
</dbReference>
<dbReference type="GO" id="GO:0005829">
    <property type="term" value="C:cytosol"/>
    <property type="evidence" value="ECO:0007669"/>
    <property type="project" value="TreeGrafter"/>
</dbReference>
<comment type="caution">
    <text evidence="4">The sequence shown here is derived from an EMBL/GenBank/DDBJ whole genome shotgun (WGS) entry which is preliminary data.</text>
</comment>
<gene>
    <name evidence="4" type="ORF">E5H86_27400</name>
</gene>
<dbReference type="InterPro" id="IPR009057">
    <property type="entry name" value="Homeodomain-like_sf"/>
</dbReference>
<dbReference type="Gene3D" id="1.10.10.60">
    <property type="entry name" value="Homeodomain-like"/>
    <property type="match status" value="1"/>
</dbReference>
<dbReference type="PROSITE" id="PS01124">
    <property type="entry name" value="HTH_ARAC_FAMILY_2"/>
    <property type="match status" value="1"/>
</dbReference>
<dbReference type="InterPro" id="IPR020449">
    <property type="entry name" value="Tscrpt_reg_AraC-type_HTH"/>
</dbReference>
<dbReference type="PANTHER" id="PTHR47894">
    <property type="entry name" value="HTH-TYPE TRANSCRIPTIONAL REGULATOR GADX"/>
    <property type="match status" value="1"/>
</dbReference>
<reference evidence="4 5" key="1">
    <citation type="submission" date="2019-04" db="EMBL/GenBank/DDBJ databases">
        <authorList>
            <consortium name="NARMS: The National Antimicrobial Resistance Monitoring System"/>
        </authorList>
    </citation>
    <scope>NUCLEOTIDE SEQUENCE [LARGE SCALE GENOMIC DNA]</scope>
    <source>
        <strain evidence="4 5">FSIS11919500</strain>
    </source>
</reference>
<evidence type="ECO:0000256" key="1">
    <source>
        <dbReference type="ARBA" id="ARBA00023015"/>
    </source>
</evidence>
<organism evidence="4 5">
    <name type="scientific">Escherichia coli</name>
    <dbReference type="NCBI Taxonomy" id="562"/>
    <lineage>
        <taxon>Bacteria</taxon>
        <taxon>Pseudomonadati</taxon>
        <taxon>Pseudomonadota</taxon>
        <taxon>Gammaproteobacteria</taxon>
        <taxon>Enterobacterales</taxon>
        <taxon>Enterobacteriaceae</taxon>
        <taxon>Escherichia</taxon>
    </lineage>
</organism>
<dbReference type="SMART" id="SM00342">
    <property type="entry name" value="HTH_ARAC"/>
    <property type="match status" value="1"/>
</dbReference>
<dbReference type="SUPFAM" id="SSF46689">
    <property type="entry name" value="Homeodomain-like"/>
    <property type="match status" value="1"/>
</dbReference>
<keyword evidence="1" id="KW-0805">Transcription regulation</keyword>